<dbReference type="GO" id="GO:0015179">
    <property type="term" value="F:L-amino acid transmembrane transporter activity"/>
    <property type="evidence" value="ECO:0007669"/>
    <property type="project" value="TreeGrafter"/>
</dbReference>
<dbReference type="PANTHER" id="PTHR20766">
    <property type="entry name" value="LARGE NEUTRAL AMINO ACIDS TRANSPORTER SMALL SUBUNIT 4-LIKE ISOFORM X1"/>
    <property type="match status" value="1"/>
</dbReference>
<dbReference type="GO" id="GO:0016323">
    <property type="term" value="C:basolateral plasma membrane"/>
    <property type="evidence" value="ECO:0007669"/>
    <property type="project" value="UniProtKB-SubCell"/>
</dbReference>
<proteinExistence type="predicted"/>
<reference evidence="10" key="2">
    <citation type="submission" date="2025-08" db="UniProtKB">
        <authorList>
            <consortium name="Ensembl"/>
        </authorList>
    </citation>
    <scope>IDENTIFICATION</scope>
</reference>
<reference evidence="10 11" key="1">
    <citation type="journal article" date="2021" name="G3 (Bethesda)">
        <title>Improved contiguity of the threespine stickleback genome using long-read sequencing.</title>
        <authorList>
            <person name="Nath S."/>
            <person name="Shaw D.E."/>
            <person name="White M.A."/>
        </authorList>
    </citation>
    <scope>NUCLEOTIDE SEQUENCE [LARGE SCALE GENOMIC DNA]</scope>
    <source>
        <strain evidence="10 11">Lake Benthic</strain>
    </source>
</reference>
<evidence type="ECO:0000256" key="8">
    <source>
        <dbReference type="SAM" id="MobiDB-lite"/>
    </source>
</evidence>
<protein>
    <submittedName>
        <fullName evidence="10">Solute carrier family 43 member 2</fullName>
    </submittedName>
</protein>
<evidence type="ECO:0000313" key="11">
    <source>
        <dbReference type="Proteomes" id="UP000007635"/>
    </source>
</evidence>
<name>A0AAQ4QKI9_GASAC</name>
<feature type="compositionally biased region" description="Gly residues" evidence="8">
    <location>
        <begin position="288"/>
        <end position="298"/>
    </location>
</feature>
<evidence type="ECO:0000256" key="5">
    <source>
        <dbReference type="ARBA" id="ARBA00022989"/>
    </source>
</evidence>
<organism evidence="10 11">
    <name type="scientific">Gasterosteus aculeatus aculeatus</name>
    <name type="common">three-spined stickleback</name>
    <dbReference type="NCBI Taxonomy" id="481459"/>
    <lineage>
        <taxon>Eukaryota</taxon>
        <taxon>Metazoa</taxon>
        <taxon>Chordata</taxon>
        <taxon>Craniata</taxon>
        <taxon>Vertebrata</taxon>
        <taxon>Euteleostomi</taxon>
        <taxon>Actinopterygii</taxon>
        <taxon>Neopterygii</taxon>
        <taxon>Teleostei</taxon>
        <taxon>Neoteleostei</taxon>
        <taxon>Acanthomorphata</taxon>
        <taxon>Eupercaria</taxon>
        <taxon>Perciformes</taxon>
        <taxon>Cottioidei</taxon>
        <taxon>Gasterosteales</taxon>
        <taxon>Gasterosteidae</taxon>
        <taxon>Gasterosteus</taxon>
    </lineage>
</organism>
<evidence type="ECO:0000313" key="10">
    <source>
        <dbReference type="Ensembl" id="ENSGACP00000051470.1"/>
    </source>
</evidence>
<evidence type="ECO:0000256" key="7">
    <source>
        <dbReference type="ARBA" id="ARBA00023180"/>
    </source>
</evidence>
<keyword evidence="6 9" id="KW-0472">Membrane</keyword>
<feature type="region of interest" description="Disordered" evidence="8">
    <location>
        <begin position="242"/>
        <end position="298"/>
    </location>
</feature>
<evidence type="ECO:0000256" key="4">
    <source>
        <dbReference type="ARBA" id="ARBA00022692"/>
    </source>
</evidence>
<evidence type="ECO:0000256" key="1">
    <source>
        <dbReference type="ARBA" id="ARBA00004187"/>
    </source>
</evidence>
<keyword evidence="4 9" id="KW-0812">Transmembrane</keyword>
<reference evidence="10" key="3">
    <citation type="submission" date="2025-09" db="UniProtKB">
        <authorList>
            <consortium name="Ensembl"/>
        </authorList>
    </citation>
    <scope>IDENTIFICATION</scope>
</reference>
<feature type="compositionally biased region" description="Basic and acidic residues" evidence="8">
    <location>
        <begin position="312"/>
        <end position="323"/>
    </location>
</feature>
<dbReference type="GO" id="GO:0015175">
    <property type="term" value="F:neutral L-amino acid transmembrane transporter activity"/>
    <property type="evidence" value="ECO:0007669"/>
    <property type="project" value="TreeGrafter"/>
</dbReference>
<dbReference type="AlphaFoldDB" id="A0AAQ4QKI9"/>
<dbReference type="PANTHER" id="PTHR20766:SF2">
    <property type="entry name" value="LARGE NEUTRAL AMINO ACIDS TRANSPORTER SMALL SUBUNIT 4"/>
    <property type="match status" value="1"/>
</dbReference>
<feature type="region of interest" description="Disordered" evidence="8">
    <location>
        <begin position="467"/>
        <end position="509"/>
    </location>
</feature>
<dbReference type="Proteomes" id="UP000007635">
    <property type="component" value="Chromosome I"/>
</dbReference>
<comment type="subcellular location">
    <subcellularLocation>
        <location evidence="1">Basolateral cell membrane</location>
    </subcellularLocation>
    <subcellularLocation>
        <location evidence="2">Cell membrane</location>
        <topology evidence="2">Multi-pass membrane protein</topology>
    </subcellularLocation>
</comment>
<feature type="region of interest" description="Disordered" evidence="8">
    <location>
        <begin position="424"/>
        <end position="452"/>
    </location>
</feature>
<feature type="compositionally biased region" description="Gly residues" evidence="8">
    <location>
        <begin position="488"/>
        <end position="498"/>
    </location>
</feature>
<keyword evidence="3" id="KW-1003">Cell membrane</keyword>
<feature type="compositionally biased region" description="Basic and acidic residues" evidence="8">
    <location>
        <begin position="364"/>
        <end position="378"/>
    </location>
</feature>
<evidence type="ECO:0000256" key="9">
    <source>
        <dbReference type="SAM" id="Phobius"/>
    </source>
</evidence>
<feature type="transmembrane region" description="Helical" evidence="9">
    <location>
        <begin position="90"/>
        <end position="112"/>
    </location>
</feature>
<feature type="transmembrane region" description="Helical" evidence="9">
    <location>
        <begin position="12"/>
        <end position="39"/>
    </location>
</feature>
<evidence type="ECO:0000256" key="6">
    <source>
        <dbReference type="ARBA" id="ARBA00023136"/>
    </source>
</evidence>
<keyword evidence="5 9" id="KW-1133">Transmembrane helix</keyword>
<evidence type="ECO:0000256" key="2">
    <source>
        <dbReference type="ARBA" id="ARBA00004651"/>
    </source>
</evidence>
<evidence type="ECO:0000256" key="3">
    <source>
        <dbReference type="ARBA" id="ARBA00022475"/>
    </source>
</evidence>
<dbReference type="GeneTree" id="ENSGT00940000153576"/>
<keyword evidence="11" id="KW-1185">Reference proteome</keyword>
<sequence length="559" mass="61068">MAPTLATAFSRRWWMAVTAVIENLLFSAVLLGWGSLLIMLKSEGFYSYMCEGPKNGSASNLSDASTSAPSDSEEYLEMNGWPICKDQDEMLNLAFTVGSFLLSAITLPMGIVMDKYGPRKLRLLGRSVHPDLLRFGHERVRRHVHDLHLSDSPQHVRRPQVDLHRSDDWVLRLLRGHLPRHQGDLRPGCHLHHHPAGLGLLRLPRLLQLLRQLASGALPRSRGHGLHGEDQVQLAGLRPQDHGEAVLPAGDHGGTAPQRGPLHEAAAAAAAHRPGLAGGQQAVPLHRGPGGEVQGQGGDSVLHEEHLQPHLPAEPHHHVRDPAAPHLLHGGHEHHPGVAVGRRPQHSERLHLHLRRAPAAVPDHLPRDRLRHGLEAQRLRGGRRQGRQEGAGSAPSSRQTHPEDHQRHQGLRLHQPAAGRLRGQLHRAEPATSDSVLHPAHDRQRLHPLGGRRPLRCCVPVLSVRQPDGDAVPDQRPVRSAPAAPLHGHGGTPGGGPPLGQRGPAGAEHAGISASPLYLMCHSRHLQRLRDERDEDPKIYAKITTAPRPRLRLRPGGAA</sequence>
<keyword evidence="7" id="KW-0325">Glycoprotein</keyword>
<dbReference type="Ensembl" id="ENSGACT00000071389.1">
    <property type="protein sequence ID" value="ENSGACP00000051470.1"/>
    <property type="gene ID" value="ENSGACG00000005457.2"/>
</dbReference>
<feature type="region of interest" description="Disordered" evidence="8">
    <location>
        <begin position="312"/>
        <end position="411"/>
    </location>
</feature>
<feature type="region of interest" description="Disordered" evidence="8">
    <location>
        <begin position="531"/>
        <end position="559"/>
    </location>
</feature>
<accession>A0AAQ4QKI9</accession>